<dbReference type="AlphaFoldDB" id="A0A9Q3BUT1"/>
<feature type="compositionally biased region" description="Polar residues" evidence="1">
    <location>
        <begin position="55"/>
        <end position="71"/>
    </location>
</feature>
<feature type="chain" id="PRO_5040472489" evidence="2">
    <location>
        <begin position="30"/>
        <end position="384"/>
    </location>
</feature>
<accession>A0A9Q3BUT1</accession>
<organism evidence="3 4">
    <name type="scientific">Austropuccinia psidii MF-1</name>
    <dbReference type="NCBI Taxonomy" id="1389203"/>
    <lineage>
        <taxon>Eukaryota</taxon>
        <taxon>Fungi</taxon>
        <taxon>Dikarya</taxon>
        <taxon>Basidiomycota</taxon>
        <taxon>Pucciniomycotina</taxon>
        <taxon>Pucciniomycetes</taxon>
        <taxon>Pucciniales</taxon>
        <taxon>Sphaerophragmiaceae</taxon>
        <taxon>Austropuccinia</taxon>
    </lineage>
</organism>
<comment type="caution">
    <text evidence="3">The sequence shown here is derived from an EMBL/GenBank/DDBJ whole genome shotgun (WGS) entry which is preliminary data.</text>
</comment>
<reference evidence="3" key="1">
    <citation type="submission" date="2021-03" db="EMBL/GenBank/DDBJ databases">
        <title>Draft genome sequence of rust myrtle Austropuccinia psidii MF-1, a brazilian biotype.</title>
        <authorList>
            <person name="Quecine M.C."/>
            <person name="Pachon D.M.R."/>
            <person name="Bonatelli M.L."/>
            <person name="Correr F.H."/>
            <person name="Franceschini L.M."/>
            <person name="Leite T.F."/>
            <person name="Margarido G.R.A."/>
            <person name="Almeida C.A."/>
            <person name="Ferrarezi J.A."/>
            <person name="Labate C.A."/>
        </authorList>
    </citation>
    <scope>NUCLEOTIDE SEQUENCE</scope>
    <source>
        <strain evidence="3">MF-1</strain>
    </source>
</reference>
<sequence>MKLKTTLIFLFVFHLKLFLCIFFEGLTKTGEIGHDAGGSSTLGKTRFSRTNAFNHETNPFTHAAPETTQPLKSLKNPKGLESHLPDVHAVPQAAQPVAAVGKPTKKALDISKEVLPKIAPEFSQLMLHEFQTSSEFVRSPANFYQYFLASTTVEEKMEEIRLTFSYLNQEKSKFDQEYWASAFRGVMKVKDGTQDLRIEAEMYVQLSDSDVYALRNEILGPKDLEAQPYAQLRGELARGLKKHSELTTRVDVFDDPVDNPQKILKDEAATFFKKHSLNAEFETMTSTTSTFRQKRMAWLKVAVKAVHTNTRTFEREKIAAASLLCYTFELALKGGVSTPQAKEAIDLMEIVNTNYLKDFTGLIKDRMKSTFGPYRKVKFLLPKR</sequence>
<keyword evidence="4" id="KW-1185">Reference proteome</keyword>
<keyword evidence="2" id="KW-0732">Signal</keyword>
<proteinExistence type="predicted"/>
<evidence type="ECO:0000313" key="3">
    <source>
        <dbReference type="EMBL" id="MBW0471877.1"/>
    </source>
</evidence>
<dbReference type="EMBL" id="AVOT02002893">
    <property type="protein sequence ID" value="MBW0471877.1"/>
    <property type="molecule type" value="Genomic_DNA"/>
</dbReference>
<evidence type="ECO:0000313" key="4">
    <source>
        <dbReference type="Proteomes" id="UP000765509"/>
    </source>
</evidence>
<feature type="signal peptide" evidence="2">
    <location>
        <begin position="1"/>
        <end position="29"/>
    </location>
</feature>
<protein>
    <submittedName>
        <fullName evidence="3">Uncharacterized protein</fullName>
    </submittedName>
</protein>
<feature type="region of interest" description="Disordered" evidence="1">
    <location>
        <begin position="55"/>
        <end position="77"/>
    </location>
</feature>
<evidence type="ECO:0000256" key="2">
    <source>
        <dbReference type="SAM" id="SignalP"/>
    </source>
</evidence>
<gene>
    <name evidence="3" type="ORF">O181_011592</name>
</gene>
<evidence type="ECO:0000256" key="1">
    <source>
        <dbReference type="SAM" id="MobiDB-lite"/>
    </source>
</evidence>
<name>A0A9Q3BUT1_9BASI</name>
<dbReference type="Proteomes" id="UP000765509">
    <property type="component" value="Unassembled WGS sequence"/>
</dbReference>